<dbReference type="Ensembl" id="ENSECRT00000027089.1">
    <property type="protein sequence ID" value="ENSECRP00000026537.1"/>
    <property type="gene ID" value="ENSECRG00000017938.1"/>
</dbReference>
<feature type="compositionally biased region" description="Polar residues" evidence="3">
    <location>
        <begin position="1"/>
        <end position="19"/>
    </location>
</feature>
<dbReference type="PANTHER" id="PTHR34768:SF2">
    <property type="entry name" value="COILED-COIL DOMAIN CONTAINING 89"/>
    <property type="match status" value="1"/>
</dbReference>
<organism evidence="4 5">
    <name type="scientific">Erpetoichthys calabaricus</name>
    <name type="common">Rope fish</name>
    <name type="synonym">Calamoichthys calabaricus</name>
    <dbReference type="NCBI Taxonomy" id="27687"/>
    <lineage>
        <taxon>Eukaryota</taxon>
        <taxon>Metazoa</taxon>
        <taxon>Chordata</taxon>
        <taxon>Craniata</taxon>
        <taxon>Vertebrata</taxon>
        <taxon>Euteleostomi</taxon>
        <taxon>Actinopterygii</taxon>
        <taxon>Polypteriformes</taxon>
        <taxon>Polypteridae</taxon>
        <taxon>Erpetoichthys</taxon>
    </lineage>
</organism>
<keyword evidence="1 2" id="KW-0175">Coiled coil</keyword>
<reference evidence="4" key="2">
    <citation type="submission" date="2025-09" db="UniProtKB">
        <authorList>
            <consortium name="Ensembl"/>
        </authorList>
    </citation>
    <scope>IDENTIFICATION</scope>
</reference>
<dbReference type="InterPro" id="IPR043450">
    <property type="entry name" value="CCDC89-like"/>
</dbReference>
<protein>
    <submittedName>
        <fullName evidence="4">Zgc:172182</fullName>
    </submittedName>
</protein>
<reference evidence="4" key="1">
    <citation type="submission" date="2025-08" db="UniProtKB">
        <authorList>
            <consortium name="Ensembl"/>
        </authorList>
    </citation>
    <scope>IDENTIFICATION</scope>
</reference>
<sequence length="259" mass="30396">MASFGQNVNGAKQQINDNGQDVHNDSLSKEDLCELPLDEETEKRLLRSRIEEQSFLICSLKLRADEVLLRCQCLEKINTDLDKLKEDMEKDLKSEKKKSSQLEDRFLSLATNHQEIIKYKDEYKRQNADLRKENEKLKVENISFFSSKVEEQKHMVAQLTEELKKCKEQFTKLENEYRKKSSDLEIVKKQYLSETDSLKKELKESKERCRKLDATLKQNAEKSAQTEAELQHKLQVAVKEKEELLELSMQRGKLIEVKP</sequence>
<accession>A0A8C4XEQ8</accession>
<dbReference type="AlphaFoldDB" id="A0A8C4XEQ8"/>
<evidence type="ECO:0000313" key="4">
    <source>
        <dbReference type="Ensembl" id="ENSECRP00000026537.1"/>
    </source>
</evidence>
<evidence type="ECO:0000256" key="3">
    <source>
        <dbReference type="SAM" id="MobiDB-lite"/>
    </source>
</evidence>
<dbReference type="PANTHER" id="PTHR34768">
    <property type="entry name" value="COILED-COIL DOMAIN-CONTAINING PROTEIN 89"/>
    <property type="match status" value="1"/>
</dbReference>
<dbReference type="Proteomes" id="UP000694620">
    <property type="component" value="Unassembled WGS sequence"/>
</dbReference>
<evidence type="ECO:0000256" key="1">
    <source>
        <dbReference type="ARBA" id="ARBA00023054"/>
    </source>
</evidence>
<dbReference type="GeneTree" id="ENSGT00940000165617"/>
<keyword evidence="5" id="KW-1185">Reference proteome</keyword>
<feature type="coiled-coil region" evidence="2">
    <location>
        <begin position="74"/>
        <end position="247"/>
    </location>
</feature>
<evidence type="ECO:0000256" key="2">
    <source>
        <dbReference type="SAM" id="Coils"/>
    </source>
</evidence>
<feature type="region of interest" description="Disordered" evidence="3">
    <location>
        <begin position="1"/>
        <end position="23"/>
    </location>
</feature>
<evidence type="ECO:0000313" key="5">
    <source>
        <dbReference type="Proteomes" id="UP000694620"/>
    </source>
</evidence>
<proteinExistence type="predicted"/>
<gene>
    <name evidence="4" type="primary">zgc:172182</name>
</gene>
<name>A0A8C4XEQ8_ERPCA</name>